<name>A0AAV1HGL6_XYRNO</name>
<keyword evidence="2" id="KW-1185">Reference proteome</keyword>
<proteinExistence type="predicted"/>
<evidence type="ECO:0000313" key="1">
    <source>
        <dbReference type="EMBL" id="CAJ1084181.1"/>
    </source>
</evidence>
<reference evidence="1" key="1">
    <citation type="submission" date="2023-08" db="EMBL/GenBank/DDBJ databases">
        <authorList>
            <person name="Alioto T."/>
            <person name="Alioto T."/>
            <person name="Gomez Garrido J."/>
        </authorList>
    </citation>
    <scope>NUCLEOTIDE SEQUENCE</scope>
</reference>
<gene>
    <name evidence="1" type="ORF">XNOV1_A000807</name>
</gene>
<sequence length="144" mass="15559">CLTLTAASTTLVWVYTPLNLLNTPSVLLSLPPTPPCSCVYSLSFLHLLLSPPPSPSTSCLTKPGYDHWSSRDFLDCPYLDETLELGSLHHDSLSDDGLHREKAAKDAFSGFTFNSAAGGQSMLSSYVVGVADLDPKLRSTWTPN</sequence>
<protein>
    <submittedName>
        <fullName evidence="1">Chromodomain-helicase-DNA-binding protein 6, partial</fullName>
    </submittedName>
</protein>
<accession>A0AAV1HGL6</accession>
<feature type="non-terminal residue" evidence="1">
    <location>
        <position position="1"/>
    </location>
</feature>
<dbReference type="AlphaFoldDB" id="A0AAV1HGL6"/>
<organism evidence="1 2">
    <name type="scientific">Xyrichtys novacula</name>
    <name type="common">Pearly razorfish</name>
    <name type="synonym">Hemipteronotus novacula</name>
    <dbReference type="NCBI Taxonomy" id="13765"/>
    <lineage>
        <taxon>Eukaryota</taxon>
        <taxon>Metazoa</taxon>
        <taxon>Chordata</taxon>
        <taxon>Craniata</taxon>
        <taxon>Vertebrata</taxon>
        <taxon>Euteleostomi</taxon>
        <taxon>Actinopterygii</taxon>
        <taxon>Neopterygii</taxon>
        <taxon>Teleostei</taxon>
        <taxon>Neoteleostei</taxon>
        <taxon>Acanthomorphata</taxon>
        <taxon>Eupercaria</taxon>
        <taxon>Labriformes</taxon>
        <taxon>Labridae</taxon>
        <taxon>Xyrichtys</taxon>
    </lineage>
</organism>
<dbReference type="EMBL" id="OY660884">
    <property type="protein sequence ID" value="CAJ1084181.1"/>
    <property type="molecule type" value="Genomic_DNA"/>
</dbReference>
<dbReference type="Proteomes" id="UP001178508">
    <property type="component" value="Chromosome 21"/>
</dbReference>
<evidence type="ECO:0000313" key="2">
    <source>
        <dbReference type="Proteomes" id="UP001178508"/>
    </source>
</evidence>